<dbReference type="WBParaSite" id="Hba_15468">
    <property type="protein sequence ID" value="Hba_15468"/>
    <property type="gene ID" value="Hba_15468"/>
</dbReference>
<reference evidence="2" key="1">
    <citation type="submission" date="2016-11" db="UniProtKB">
        <authorList>
            <consortium name="WormBaseParasite"/>
        </authorList>
    </citation>
    <scope>IDENTIFICATION</scope>
</reference>
<proteinExistence type="predicted"/>
<dbReference type="Proteomes" id="UP000095283">
    <property type="component" value="Unplaced"/>
</dbReference>
<dbReference type="Pfam" id="PF02995">
    <property type="entry name" value="DUF229"/>
    <property type="match status" value="1"/>
</dbReference>
<dbReference type="GO" id="GO:0005615">
    <property type="term" value="C:extracellular space"/>
    <property type="evidence" value="ECO:0007669"/>
    <property type="project" value="TreeGrafter"/>
</dbReference>
<evidence type="ECO:0000313" key="1">
    <source>
        <dbReference type="Proteomes" id="UP000095283"/>
    </source>
</evidence>
<dbReference type="PANTHER" id="PTHR10974">
    <property type="entry name" value="FI08016P-RELATED"/>
    <property type="match status" value="1"/>
</dbReference>
<dbReference type="AlphaFoldDB" id="A0A1I7XD57"/>
<dbReference type="InterPro" id="IPR004245">
    <property type="entry name" value="DUF229"/>
</dbReference>
<dbReference type="PANTHER" id="PTHR10974:SF75">
    <property type="entry name" value="SULFATASE DOMAIN-CONTAINING PROTEIN"/>
    <property type="match status" value="1"/>
</dbReference>
<name>A0A1I7XD57_HETBA</name>
<organism evidence="1 2">
    <name type="scientific">Heterorhabditis bacteriophora</name>
    <name type="common">Entomopathogenic nematode worm</name>
    <dbReference type="NCBI Taxonomy" id="37862"/>
    <lineage>
        <taxon>Eukaryota</taxon>
        <taxon>Metazoa</taxon>
        <taxon>Ecdysozoa</taxon>
        <taxon>Nematoda</taxon>
        <taxon>Chromadorea</taxon>
        <taxon>Rhabditida</taxon>
        <taxon>Rhabditina</taxon>
        <taxon>Rhabditomorpha</taxon>
        <taxon>Strongyloidea</taxon>
        <taxon>Heterorhabditidae</taxon>
        <taxon>Heterorhabditis</taxon>
    </lineage>
</organism>
<evidence type="ECO:0000313" key="2">
    <source>
        <dbReference type="WBParaSite" id="Hba_15468"/>
    </source>
</evidence>
<accession>A0A1I7XD57</accession>
<keyword evidence="1" id="KW-1185">Reference proteome</keyword>
<protein>
    <submittedName>
        <fullName evidence="2">Reverse transcriptase domain-containing protein</fullName>
    </submittedName>
</protein>
<sequence>MEGVVVPIIRRKLMEKVDRSLYDLPPLKNEWDYDNFCHRFLDNETFLMKEFADYGYKTLLAEDWMKGTLNWPNCKGFNKQPTDHYMRQNI</sequence>